<keyword evidence="3 7" id="KW-0028">Amino-acid biosynthesis</keyword>
<keyword evidence="10" id="KW-1185">Reference proteome</keyword>
<protein>
    <recommendedName>
        <fullName evidence="7">3-phosphoshikimate 1-carboxyvinyltransferase</fullName>
        <ecNumber evidence="7">2.5.1.19</ecNumber>
    </recommendedName>
    <alternativeName>
        <fullName evidence="7">5-enolpyruvylshikimate-3-phosphate synthase</fullName>
        <shortName evidence="7">EPSP synthase</shortName>
        <shortName evidence="7">EPSPS</shortName>
    </alternativeName>
</protein>
<feature type="binding site" evidence="7">
    <location>
        <position position="329"/>
    </location>
    <ligand>
        <name>3-phosphoshikimate</name>
        <dbReference type="ChEBI" id="CHEBI:145989"/>
    </ligand>
</feature>
<comment type="subcellular location">
    <subcellularLocation>
        <location evidence="7">Cytoplasm</location>
    </subcellularLocation>
</comment>
<dbReference type="InterPro" id="IPR036968">
    <property type="entry name" value="Enolpyruvate_Tfrase_sf"/>
</dbReference>
<dbReference type="InterPro" id="IPR006264">
    <property type="entry name" value="EPSP_synthase"/>
</dbReference>
<feature type="binding site" evidence="7">
    <location>
        <position position="188"/>
    </location>
    <ligand>
        <name>3-phosphoshikimate</name>
        <dbReference type="ChEBI" id="CHEBI:145989"/>
    </ligand>
</feature>
<evidence type="ECO:0000256" key="7">
    <source>
        <dbReference type="HAMAP-Rule" id="MF_00210"/>
    </source>
</evidence>
<feature type="binding site" evidence="7">
    <location>
        <position position="22"/>
    </location>
    <ligand>
        <name>3-phosphoshikimate</name>
        <dbReference type="ChEBI" id="CHEBI:145989"/>
    </ligand>
</feature>
<feature type="binding site" evidence="7">
    <location>
        <position position="161"/>
    </location>
    <ligand>
        <name>phosphoenolpyruvate</name>
        <dbReference type="ChEBI" id="CHEBI:58702"/>
    </ligand>
</feature>
<comment type="catalytic activity">
    <reaction evidence="6">
        <text>3-phosphoshikimate + phosphoenolpyruvate = 5-O-(1-carboxyvinyl)-3-phosphoshikimate + phosphate</text>
        <dbReference type="Rhea" id="RHEA:21256"/>
        <dbReference type="ChEBI" id="CHEBI:43474"/>
        <dbReference type="ChEBI" id="CHEBI:57701"/>
        <dbReference type="ChEBI" id="CHEBI:58702"/>
        <dbReference type="ChEBI" id="CHEBI:145989"/>
        <dbReference type="EC" id="2.5.1.19"/>
    </reaction>
    <physiologicalReaction direction="left-to-right" evidence="6">
        <dbReference type="Rhea" id="RHEA:21257"/>
    </physiologicalReaction>
</comment>
<dbReference type="EMBL" id="CP121208">
    <property type="protein sequence ID" value="WFM83063.1"/>
    <property type="molecule type" value="Genomic_DNA"/>
</dbReference>
<gene>
    <name evidence="7 9" type="primary">aroA</name>
    <name evidence="9" type="ORF">P7079_06610</name>
</gene>
<feature type="active site" description="Proton acceptor" evidence="7">
    <location>
        <position position="302"/>
    </location>
</feature>
<feature type="binding site" evidence="7">
    <location>
        <position position="375"/>
    </location>
    <ligand>
        <name>phosphoenolpyruvate</name>
        <dbReference type="ChEBI" id="CHEBI:58702"/>
    </ligand>
</feature>
<dbReference type="InterPro" id="IPR023193">
    <property type="entry name" value="EPSP_synthase_CS"/>
</dbReference>
<dbReference type="CDD" id="cd01556">
    <property type="entry name" value="EPSP_synthase"/>
    <property type="match status" value="1"/>
</dbReference>
<dbReference type="Gene3D" id="3.65.10.10">
    <property type="entry name" value="Enolpyruvate transferase domain"/>
    <property type="match status" value="2"/>
</dbReference>
<feature type="binding site" evidence="7">
    <location>
        <position position="21"/>
    </location>
    <ligand>
        <name>phosphoenolpyruvate</name>
        <dbReference type="ChEBI" id="CHEBI:58702"/>
    </ligand>
</feature>
<dbReference type="PANTHER" id="PTHR21090:SF5">
    <property type="entry name" value="PENTAFUNCTIONAL AROM POLYPEPTIDE"/>
    <property type="match status" value="1"/>
</dbReference>
<feature type="binding site" evidence="7">
    <location>
        <position position="333"/>
    </location>
    <ligand>
        <name>phosphoenolpyruvate</name>
        <dbReference type="ChEBI" id="CHEBI:58702"/>
    </ligand>
</feature>
<evidence type="ECO:0000256" key="3">
    <source>
        <dbReference type="ARBA" id="ARBA00022605"/>
    </source>
</evidence>
<keyword evidence="5 7" id="KW-0057">Aromatic amino acid biosynthesis</keyword>
<dbReference type="NCBIfam" id="TIGR01356">
    <property type="entry name" value="aroA"/>
    <property type="match status" value="1"/>
</dbReference>
<dbReference type="SUPFAM" id="SSF55205">
    <property type="entry name" value="EPT/RTPC-like"/>
    <property type="match status" value="1"/>
</dbReference>
<feature type="binding site" evidence="7">
    <location>
        <position position="88"/>
    </location>
    <ligand>
        <name>phosphoenolpyruvate</name>
        <dbReference type="ChEBI" id="CHEBI:58702"/>
    </ligand>
</feature>
<comment type="caution">
    <text evidence="7">Lacks conserved residue(s) required for the propagation of feature annotation.</text>
</comment>
<comment type="pathway">
    <text evidence="1 7">Metabolic intermediate biosynthesis; chorismate biosynthesis; chorismate from D-erythrose 4-phosphate and phosphoenolpyruvate: step 6/7.</text>
</comment>
<comment type="subunit">
    <text evidence="7">Monomer.</text>
</comment>
<sequence length="418" mass="44455">MTWCAPRASAINARVVLPGSKSLTNRYLILAALGRQTAVIHEPLDARDTELMVHALQALGVRIERSDREWRVTPGPLHSGHIHAGLSGTVMRFITPIAALANGDVTIDGDQAARTRPMAGLVNALRLAGVDAQGSHLPICVRGSGSITGGDVEVDASASSQFVSALLMAGTRMEQGLTLRHIGSSLPSLPHIEMTLDCLTRAGVDAHTLEPGVWRVEPGPLHLGQVSVEPDLTNAGAFLAAAMVTGGQITIPWPVHTTQAGDAFGTIFEQMGADIERGDGELRLRGPRTIRPLHLDAANVGELVPTLAAVALFATGPSRLWNIGHLRGHETDRLAALEQSLTALGAQVKTGDGWLEISPPTSQQPAALKAYGDHRMAMFAAIAGLRVPVTLDHLEETAKTLPQFHALWKQMINDSEKK</sequence>
<feature type="domain" description="Enolpyruvate transferase" evidence="8">
    <location>
        <begin position="9"/>
        <end position="405"/>
    </location>
</feature>
<name>A0ABY8FX19_9ACTO</name>
<feature type="binding site" evidence="7">
    <location>
        <position position="21"/>
    </location>
    <ligand>
        <name>3-phosphoshikimate</name>
        <dbReference type="ChEBI" id="CHEBI:145989"/>
    </ligand>
</feature>
<proteinExistence type="inferred from homology"/>
<dbReference type="Proteomes" id="UP001215216">
    <property type="component" value="Chromosome"/>
</dbReference>
<dbReference type="Pfam" id="PF00275">
    <property type="entry name" value="EPSP_synthase"/>
    <property type="match status" value="1"/>
</dbReference>
<feature type="binding site" evidence="7">
    <location>
        <position position="302"/>
    </location>
    <ligand>
        <name>3-phosphoshikimate</name>
        <dbReference type="ChEBI" id="CHEBI:145989"/>
    </ligand>
</feature>
<evidence type="ECO:0000259" key="8">
    <source>
        <dbReference type="Pfam" id="PF00275"/>
    </source>
</evidence>
<feature type="binding site" evidence="7">
    <location>
        <position position="160"/>
    </location>
    <ligand>
        <name>3-phosphoshikimate</name>
        <dbReference type="ChEBI" id="CHEBI:145989"/>
    </ligand>
</feature>
<organism evidence="9 10">
    <name type="scientific">Arcanobacterium canis</name>
    <dbReference type="NCBI Taxonomy" id="999183"/>
    <lineage>
        <taxon>Bacteria</taxon>
        <taxon>Bacillati</taxon>
        <taxon>Actinomycetota</taxon>
        <taxon>Actinomycetes</taxon>
        <taxon>Actinomycetales</taxon>
        <taxon>Actinomycetaceae</taxon>
        <taxon>Arcanobacterium</taxon>
    </lineage>
</organism>
<evidence type="ECO:0000256" key="4">
    <source>
        <dbReference type="ARBA" id="ARBA00022679"/>
    </source>
</evidence>
<dbReference type="RefSeq" id="WP_278012489.1">
    <property type="nucleotide sequence ID" value="NZ_CP121208.1"/>
</dbReference>
<evidence type="ECO:0000256" key="6">
    <source>
        <dbReference type="ARBA" id="ARBA00044633"/>
    </source>
</evidence>
<dbReference type="InterPro" id="IPR001986">
    <property type="entry name" value="Enolpyruvate_Tfrase_dom"/>
</dbReference>
<comment type="similarity">
    <text evidence="2 7">Belongs to the EPSP synthase family.</text>
</comment>
<keyword evidence="7" id="KW-0963">Cytoplasm</keyword>
<evidence type="ECO:0000313" key="10">
    <source>
        <dbReference type="Proteomes" id="UP001215216"/>
    </source>
</evidence>
<feature type="binding site" evidence="7">
    <location>
        <position position="399"/>
    </location>
    <ligand>
        <name>phosphoenolpyruvate</name>
        <dbReference type="ChEBI" id="CHEBI:58702"/>
    </ligand>
</feature>
<keyword evidence="4 7" id="KW-0808">Transferase</keyword>
<dbReference type="PIRSF" id="PIRSF000505">
    <property type="entry name" value="EPSPS"/>
    <property type="match status" value="1"/>
</dbReference>
<accession>A0ABY8FX19</accession>
<dbReference type="HAMAP" id="MF_00210">
    <property type="entry name" value="EPSP_synth"/>
    <property type="match status" value="1"/>
</dbReference>
<evidence type="ECO:0000256" key="5">
    <source>
        <dbReference type="ARBA" id="ARBA00023141"/>
    </source>
</evidence>
<dbReference type="PROSITE" id="PS00885">
    <property type="entry name" value="EPSP_SYNTHASE_2"/>
    <property type="match status" value="1"/>
</dbReference>
<comment type="function">
    <text evidence="7">Catalyzes the transfer of the enolpyruvyl moiety of phosphoenolpyruvate (PEP) to the 5-hydroxyl of shikimate-3-phosphate (S3P) to produce enolpyruvyl shikimate-3-phosphate and inorganic phosphate.</text>
</comment>
<dbReference type="GO" id="GO:0003866">
    <property type="term" value="F:3-phosphoshikimate 1-carboxyvinyltransferase activity"/>
    <property type="evidence" value="ECO:0007669"/>
    <property type="project" value="UniProtKB-EC"/>
</dbReference>
<evidence type="ECO:0000313" key="9">
    <source>
        <dbReference type="EMBL" id="WFM83063.1"/>
    </source>
</evidence>
<feature type="binding site" evidence="7">
    <location>
        <position position="159"/>
    </location>
    <ligand>
        <name>3-phosphoshikimate</name>
        <dbReference type="ChEBI" id="CHEBI:145989"/>
    </ligand>
</feature>
<feature type="binding site" evidence="7">
    <location>
        <position position="116"/>
    </location>
    <ligand>
        <name>phosphoenolpyruvate</name>
        <dbReference type="ChEBI" id="CHEBI:58702"/>
    </ligand>
</feature>
<evidence type="ECO:0000256" key="2">
    <source>
        <dbReference type="ARBA" id="ARBA00009948"/>
    </source>
</evidence>
<feature type="binding site" evidence="7">
    <location>
        <position position="26"/>
    </location>
    <ligand>
        <name>3-phosphoshikimate</name>
        <dbReference type="ChEBI" id="CHEBI:145989"/>
    </ligand>
</feature>
<evidence type="ECO:0000256" key="1">
    <source>
        <dbReference type="ARBA" id="ARBA00004811"/>
    </source>
</evidence>
<feature type="binding site" evidence="7">
    <location>
        <position position="161"/>
    </location>
    <ligand>
        <name>3-phosphoshikimate</name>
        <dbReference type="ChEBI" id="CHEBI:145989"/>
    </ligand>
</feature>
<dbReference type="EC" id="2.5.1.19" evidence="7"/>
<dbReference type="PANTHER" id="PTHR21090">
    <property type="entry name" value="AROM/DEHYDROQUINATE SYNTHASE"/>
    <property type="match status" value="1"/>
</dbReference>
<reference evidence="9 10" key="1">
    <citation type="submission" date="2023-03" db="EMBL/GenBank/DDBJ databases">
        <title>Complete genome of Arcanobacterium canis strain DSM 25104 isolated in 2010 from a canine otitis externa in Germany.</title>
        <authorList>
            <person name="Borowiak M."/>
            <person name="Kreitlow A."/>
            <person name="Malorny B."/>
            <person name="Laemmler C."/>
            <person name="Prenger-Berninghoff E."/>
            <person name="Ploetz M."/>
            <person name="Abdulmawjood A."/>
        </authorList>
    </citation>
    <scope>NUCLEOTIDE SEQUENCE [LARGE SCALE GENOMIC DNA]</scope>
    <source>
        <strain evidence="9 10">DSM 25104</strain>
    </source>
</reference>
<dbReference type="InterPro" id="IPR013792">
    <property type="entry name" value="RNA3'P_cycl/enolpyr_Trfase_a/b"/>
</dbReference>